<dbReference type="GO" id="GO:0016491">
    <property type="term" value="F:oxidoreductase activity"/>
    <property type="evidence" value="ECO:0007669"/>
    <property type="project" value="UniProtKB-KW"/>
</dbReference>
<dbReference type="PANTHER" id="PTHR43639:SF1">
    <property type="entry name" value="SHORT-CHAIN DEHYDROGENASE_REDUCTASE FAMILY PROTEIN"/>
    <property type="match status" value="1"/>
</dbReference>
<keyword evidence="2" id="KW-0560">Oxidoreductase</keyword>
<dbReference type="CDD" id="cd05233">
    <property type="entry name" value="SDR_c"/>
    <property type="match status" value="1"/>
</dbReference>
<protein>
    <submittedName>
        <fullName evidence="3">7-alpha-hydroxysteroid dehydrogenase</fullName>
    </submittedName>
</protein>
<keyword evidence="4" id="KW-1185">Reference proteome</keyword>
<dbReference type="AlphaFoldDB" id="A0A1G7HIU1"/>
<reference evidence="4" key="1">
    <citation type="submission" date="2016-10" db="EMBL/GenBank/DDBJ databases">
        <authorList>
            <person name="Varghese N."/>
            <person name="Submissions S."/>
        </authorList>
    </citation>
    <scope>NUCLEOTIDE SEQUENCE [LARGE SCALE GENOMIC DNA]</scope>
    <source>
        <strain evidence="4">DSM 16477</strain>
    </source>
</reference>
<gene>
    <name evidence="3" type="ORF">SAMN04489759_101136</name>
</gene>
<comment type="similarity">
    <text evidence="1">Belongs to the short-chain dehydrogenases/reductases (SDR) family.</text>
</comment>
<dbReference type="InterPro" id="IPR036291">
    <property type="entry name" value="NAD(P)-bd_dom_sf"/>
</dbReference>
<evidence type="ECO:0000313" key="3">
    <source>
        <dbReference type="EMBL" id="SDF00402.1"/>
    </source>
</evidence>
<evidence type="ECO:0000256" key="2">
    <source>
        <dbReference type="ARBA" id="ARBA00023002"/>
    </source>
</evidence>
<dbReference type="PANTHER" id="PTHR43639">
    <property type="entry name" value="OXIDOREDUCTASE, SHORT-CHAIN DEHYDROGENASE/REDUCTASE FAMILY (AFU_ORTHOLOGUE AFUA_5G02870)"/>
    <property type="match status" value="1"/>
</dbReference>
<dbReference type="Pfam" id="PF13561">
    <property type="entry name" value="adh_short_C2"/>
    <property type="match status" value="1"/>
</dbReference>
<dbReference type="EMBL" id="FNBP01000001">
    <property type="protein sequence ID" value="SDF00402.1"/>
    <property type="molecule type" value="Genomic_DNA"/>
</dbReference>
<accession>A0A1G7HIU1</accession>
<evidence type="ECO:0000256" key="1">
    <source>
        <dbReference type="ARBA" id="ARBA00006484"/>
    </source>
</evidence>
<dbReference type="STRING" id="218672.SAMN04489759_101136"/>
<organism evidence="3 4">
    <name type="scientific">Sulfitobacter delicatus</name>
    <dbReference type="NCBI Taxonomy" id="218672"/>
    <lineage>
        <taxon>Bacteria</taxon>
        <taxon>Pseudomonadati</taxon>
        <taxon>Pseudomonadota</taxon>
        <taxon>Alphaproteobacteria</taxon>
        <taxon>Rhodobacterales</taxon>
        <taxon>Roseobacteraceae</taxon>
        <taxon>Sulfitobacter</taxon>
    </lineage>
</organism>
<sequence length="266" mass="28485">MSFSISGKTAIITGAADGIGLAIARHLADRGANVMCADSNEKKLMEELGDTPDEGNIRVFAGDLRQRLTIANLVSATIDAYDQVDILVNASRQVMPTDPLDVEDTSVEMLLQQNLMTALQLSQQVARRMMKQAEGQTEGQVGSIINLSSIAARQHQPDLMGYSIASAAVQQMTRSLALVLAPHRIRVNAISFGSVMSASLRAAVAENRDWRDDIRAHTPLGRIAGPNELCEAVQFLAAESSGFMTGEIMTIDGGRTLLDVVSAPAH</sequence>
<dbReference type="PRINTS" id="PR00080">
    <property type="entry name" value="SDRFAMILY"/>
</dbReference>
<dbReference type="RefSeq" id="WP_093738160.1">
    <property type="nucleotide sequence ID" value="NZ_FNBP01000001.1"/>
</dbReference>
<evidence type="ECO:0000313" key="4">
    <source>
        <dbReference type="Proteomes" id="UP000199399"/>
    </source>
</evidence>
<dbReference type="FunFam" id="3.40.50.720:FF:000084">
    <property type="entry name" value="Short-chain dehydrogenase reductase"/>
    <property type="match status" value="1"/>
</dbReference>
<proteinExistence type="inferred from homology"/>
<dbReference type="InterPro" id="IPR002347">
    <property type="entry name" value="SDR_fam"/>
</dbReference>
<dbReference type="PRINTS" id="PR00081">
    <property type="entry name" value="GDHRDH"/>
</dbReference>
<dbReference type="SUPFAM" id="SSF51735">
    <property type="entry name" value="NAD(P)-binding Rossmann-fold domains"/>
    <property type="match status" value="1"/>
</dbReference>
<dbReference type="Proteomes" id="UP000199399">
    <property type="component" value="Unassembled WGS sequence"/>
</dbReference>
<dbReference type="Gene3D" id="3.40.50.720">
    <property type="entry name" value="NAD(P)-binding Rossmann-like Domain"/>
    <property type="match status" value="1"/>
</dbReference>
<name>A0A1G7HIU1_9RHOB</name>
<dbReference type="OrthoDB" id="9790146at2"/>